<dbReference type="InterPro" id="IPR015797">
    <property type="entry name" value="NUDIX_hydrolase-like_dom_sf"/>
</dbReference>
<evidence type="ECO:0000313" key="4">
    <source>
        <dbReference type="EMBL" id="GAA3065423.1"/>
    </source>
</evidence>
<organism evidence="4 5">
    <name type="scientific">Nesterenkonia aethiopica</name>
    <dbReference type="NCBI Taxonomy" id="269144"/>
    <lineage>
        <taxon>Bacteria</taxon>
        <taxon>Bacillati</taxon>
        <taxon>Actinomycetota</taxon>
        <taxon>Actinomycetes</taxon>
        <taxon>Micrococcales</taxon>
        <taxon>Micrococcaceae</taxon>
        <taxon>Nesterenkonia</taxon>
    </lineage>
</organism>
<comment type="caution">
    <text evidence="4">The sequence shown here is derived from an EMBL/GenBank/DDBJ whole genome shotgun (WGS) entry which is preliminary data.</text>
</comment>
<dbReference type="PROSITE" id="PS51462">
    <property type="entry name" value="NUDIX"/>
    <property type="match status" value="1"/>
</dbReference>
<protein>
    <submittedName>
        <fullName evidence="4">NUDIX domain-containing protein</fullName>
    </submittedName>
</protein>
<dbReference type="RefSeq" id="WP_344683863.1">
    <property type="nucleotide sequence ID" value="NZ_BAAAVT010000010.1"/>
</dbReference>
<dbReference type="InterPro" id="IPR000086">
    <property type="entry name" value="NUDIX_hydrolase_dom"/>
</dbReference>
<dbReference type="Pfam" id="PF00293">
    <property type="entry name" value="NUDIX"/>
    <property type="match status" value="1"/>
</dbReference>
<evidence type="ECO:0000256" key="1">
    <source>
        <dbReference type="ARBA" id="ARBA00001946"/>
    </source>
</evidence>
<keyword evidence="5" id="KW-1185">Reference proteome</keyword>
<comment type="cofactor">
    <cofactor evidence="1">
        <name>Mg(2+)</name>
        <dbReference type="ChEBI" id="CHEBI:18420"/>
    </cofactor>
</comment>
<proteinExistence type="predicted"/>
<gene>
    <name evidence="4" type="ORF">GCM10010529_17980</name>
</gene>
<accession>A0ABP6M2I3</accession>
<dbReference type="EMBL" id="BAAAVT010000010">
    <property type="protein sequence ID" value="GAA3065423.1"/>
    <property type="molecule type" value="Genomic_DNA"/>
</dbReference>
<dbReference type="PANTHER" id="PTHR43046:SF16">
    <property type="entry name" value="ADP-RIBOSE PYROPHOSPHATASE YJHB-RELATED"/>
    <property type="match status" value="1"/>
</dbReference>
<keyword evidence="2" id="KW-0378">Hydrolase</keyword>
<dbReference type="CDD" id="cd18879">
    <property type="entry name" value="NUDIX_Hydrolase"/>
    <property type="match status" value="1"/>
</dbReference>
<reference evidence="5" key="1">
    <citation type="journal article" date="2019" name="Int. J. Syst. Evol. Microbiol.">
        <title>The Global Catalogue of Microorganisms (GCM) 10K type strain sequencing project: providing services to taxonomists for standard genome sequencing and annotation.</title>
        <authorList>
            <consortium name="The Broad Institute Genomics Platform"/>
            <consortium name="The Broad Institute Genome Sequencing Center for Infectious Disease"/>
            <person name="Wu L."/>
            <person name="Ma J."/>
        </authorList>
    </citation>
    <scope>NUCLEOTIDE SEQUENCE [LARGE SCALE GENOMIC DNA]</scope>
    <source>
        <strain evidence="5">JCM 14309</strain>
    </source>
</reference>
<dbReference type="Gene3D" id="3.90.79.10">
    <property type="entry name" value="Nucleoside Triphosphate Pyrophosphohydrolase"/>
    <property type="match status" value="1"/>
</dbReference>
<dbReference type="PANTHER" id="PTHR43046">
    <property type="entry name" value="GDP-MANNOSE MANNOSYL HYDROLASE"/>
    <property type="match status" value="1"/>
</dbReference>
<evidence type="ECO:0000259" key="3">
    <source>
        <dbReference type="PROSITE" id="PS51462"/>
    </source>
</evidence>
<name>A0ABP6M2I3_9MICC</name>
<feature type="domain" description="Nudix hydrolase" evidence="3">
    <location>
        <begin position="20"/>
        <end position="157"/>
    </location>
</feature>
<sequence>MAPTPDFIRDLRTHIGSADLWIPAVRGVVVRRHDAGAALQEPEVLLVKRSDNGAWTVTSGILEPGEQPGEGAVREIEEETAVVARPVRVAGVFATHLVQYGNGDRCRYLDTVLEMEPVSGDPRVNDDESVEVGWYPVSALPEPLAEDQRMVIGWALDDGAPARLLTG</sequence>
<evidence type="ECO:0000256" key="2">
    <source>
        <dbReference type="ARBA" id="ARBA00022801"/>
    </source>
</evidence>
<dbReference type="SUPFAM" id="SSF55811">
    <property type="entry name" value="Nudix"/>
    <property type="match status" value="1"/>
</dbReference>
<dbReference type="Proteomes" id="UP001500236">
    <property type="component" value="Unassembled WGS sequence"/>
</dbReference>
<evidence type="ECO:0000313" key="5">
    <source>
        <dbReference type="Proteomes" id="UP001500236"/>
    </source>
</evidence>